<dbReference type="PANTHER" id="PTHR31272">
    <property type="entry name" value="CYTOCHROME C-TYPE BIOGENESIS PROTEIN HI_1454-RELATED"/>
    <property type="match status" value="1"/>
</dbReference>
<dbReference type="Pfam" id="PF13386">
    <property type="entry name" value="DsbD_2"/>
    <property type="match status" value="1"/>
</dbReference>
<dbReference type="AlphaFoldDB" id="A0A0P8A8S5"/>
<sequence length="581" mass="63925">MKYLPIILVILFVFFLIPGCLESSAYKDVPRSQLLSDPAVFEGKKICTDLIYENNGFPGINVIRNQNFTTELKNATLVTVCGIYRSGRIEPNSVNPVLAIATEKNVYYSNETLRVHIDFYSRIDGDGNGKLGVSGIRNDFDRPLINKTQDITFIKGINGFDLEFTTPSCEECSALSPGEYAINATVTVSGKTFETYKKITLARNDSNISKNGSEILQSNNTTNQQFNDTRIALTNETSETNKIPQSDGTILVEYFYITGCQKCEQATPVVEALMKSYGSRVSFVKINAKEEGRDLAIQYRIPGTPSIVINKDSKNLISYESYNGDTAKLEDILKEAIDKAPISKKTPEIAQSDNDKLILSVPSVFVVGFLAGFNPCLLAILAFIASVTLATTGKRRNVLLIVLMFTLGIFVTYLIVGIGLLRIVDEAPGLQAGIKNFLVVVIGILGLWHVYDANHLRKNTESSFYTPKAFIRLTESVTKKVSLPASFFMGALFSLIKAPCVGAVYFLILDMVRKGEGTGYLYLAAYNFGVVLPVLVLGGAIAFGLDPGKVEKFRKDKRVMMRLVTGVTLLTIAVLMYMGII</sequence>
<feature type="transmembrane region" description="Helical" evidence="1">
    <location>
        <begin position="364"/>
        <end position="386"/>
    </location>
</feature>
<evidence type="ECO:0000256" key="1">
    <source>
        <dbReference type="SAM" id="Phobius"/>
    </source>
</evidence>
<keyword evidence="1" id="KW-0472">Membrane</keyword>
<dbReference type="Gene3D" id="3.40.30.10">
    <property type="entry name" value="Glutaredoxin"/>
    <property type="match status" value="1"/>
</dbReference>
<proteinExistence type="predicted"/>
<dbReference type="InterPro" id="IPR039447">
    <property type="entry name" value="UreH-like_TM_dom"/>
</dbReference>
<dbReference type="InterPro" id="IPR051790">
    <property type="entry name" value="Cytochrome_c-biogenesis_DsbD"/>
</dbReference>
<feature type="transmembrane region" description="Helical" evidence="1">
    <location>
        <begin position="487"/>
        <end position="508"/>
    </location>
</feature>
<evidence type="ECO:0000313" key="3">
    <source>
        <dbReference type="EMBL" id="KPQ44659.1"/>
    </source>
</evidence>
<evidence type="ECO:0000313" key="4">
    <source>
        <dbReference type="Proteomes" id="UP000050360"/>
    </source>
</evidence>
<dbReference type="Proteomes" id="UP000050360">
    <property type="component" value="Unassembled WGS sequence"/>
</dbReference>
<dbReference type="PANTHER" id="PTHR31272:SF9">
    <property type="entry name" value="BLL1027 PROTEIN"/>
    <property type="match status" value="1"/>
</dbReference>
<evidence type="ECO:0000259" key="2">
    <source>
        <dbReference type="PROSITE" id="PS51352"/>
    </source>
</evidence>
<keyword evidence="1" id="KW-0812">Transmembrane</keyword>
<dbReference type="SUPFAM" id="SSF52833">
    <property type="entry name" value="Thioredoxin-like"/>
    <property type="match status" value="1"/>
</dbReference>
<dbReference type="PROSITE" id="PS51352">
    <property type="entry name" value="THIOREDOXIN_2"/>
    <property type="match status" value="1"/>
</dbReference>
<protein>
    <submittedName>
        <fullName evidence="3">Cytochrome c-type biogenesis protein</fullName>
    </submittedName>
</protein>
<dbReference type="EMBL" id="LKCM01000064">
    <property type="protein sequence ID" value="KPQ44659.1"/>
    <property type="molecule type" value="Genomic_DNA"/>
</dbReference>
<feature type="transmembrane region" description="Helical" evidence="1">
    <location>
        <begin position="433"/>
        <end position="451"/>
    </location>
</feature>
<dbReference type="InterPro" id="IPR013766">
    <property type="entry name" value="Thioredoxin_domain"/>
</dbReference>
<feature type="domain" description="Thioredoxin" evidence="2">
    <location>
        <begin position="224"/>
        <end position="342"/>
    </location>
</feature>
<dbReference type="Pfam" id="PF00085">
    <property type="entry name" value="Thioredoxin"/>
    <property type="match status" value="1"/>
</dbReference>
<accession>A0A0P8A8S5</accession>
<keyword evidence="1" id="KW-1133">Transmembrane helix</keyword>
<name>A0A0P8A8S5_9EURY</name>
<feature type="transmembrane region" description="Helical" evidence="1">
    <location>
        <begin position="520"/>
        <end position="543"/>
    </location>
</feature>
<feature type="transmembrane region" description="Helical" evidence="1">
    <location>
        <begin position="563"/>
        <end position="580"/>
    </location>
</feature>
<gene>
    <name evidence="3" type="ORF">MPEBLZ_00752</name>
</gene>
<reference evidence="3 4" key="1">
    <citation type="submission" date="2015-09" db="EMBL/GenBank/DDBJ databases">
        <title>A metagenomics-based metabolic model of nitrate-dependent anaerobic oxidation of methane by Methanoperedens-like archaea.</title>
        <authorList>
            <person name="Arshad A."/>
            <person name="Speth D.R."/>
            <person name="De Graaf R.M."/>
            <person name="Op Den Camp H.J."/>
            <person name="Jetten M.S."/>
            <person name="Welte C.U."/>
        </authorList>
    </citation>
    <scope>NUCLEOTIDE SEQUENCE [LARGE SCALE GENOMIC DNA]</scope>
</reference>
<organism evidence="3 4">
    <name type="scientific">Candidatus Methanoperedens nitratireducens</name>
    <dbReference type="NCBI Taxonomy" id="1392998"/>
    <lineage>
        <taxon>Archaea</taxon>
        <taxon>Methanobacteriati</taxon>
        <taxon>Methanobacteriota</taxon>
        <taxon>Stenosarchaea group</taxon>
        <taxon>Methanomicrobia</taxon>
        <taxon>Methanosarcinales</taxon>
        <taxon>ANME-2 cluster</taxon>
        <taxon>Candidatus Methanoperedentaceae</taxon>
        <taxon>Candidatus Methanoperedens</taxon>
    </lineage>
</organism>
<dbReference type="CDD" id="cd02947">
    <property type="entry name" value="TRX_family"/>
    <property type="match status" value="1"/>
</dbReference>
<comment type="caution">
    <text evidence="3">The sequence shown here is derived from an EMBL/GenBank/DDBJ whole genome shotgun (WGS) entry which is preliminary data.</text>
</comment>
<dbReference type="InterPro" id="IPR036249">
    <property type="entry name" value="Thioredoxin-like_sf"/>
</dbReference>
<feature type="transmembrane region" description="Helical" evidence="1">
    <location>
        <begin position="398"/>
        <end position="421"/>
    </location>
</feature>